<dbReference type="GO" id="GO:0045121">
    <property type="term" value="C:membrane raft"/>
    <property type="evidence" value="ECO:0007669"/>
    <property type="project" value="TreeGrafter"/>
</dbReference>
<dbReference type="InterPro" id="IPR033549">
    <property type="entry name" value="NFAM1"/>
</dbReference>
<evidence type="ECO:0000256" key="2">
    <source>
        <dbReference type="SAM" id="Phobius"/>
    </source>
</evidence>
<keyword evidence="2" id="KW-1133">Transmembrane helix</keyword>
<evidence type="ECO:0000256" key="1">
    <source>
        <dbReference type="SAM" id="MobiDB-lite"/>
    </source>
</evidence>
<dbReference type="Ensembl" id="ENSUMAT00000033257.1">
    <property type="protein sequence ID" value="ENSUMAP00000028117.1"/>
    <property type="gene ID" value="ENSUMAG00000020412.1"/>
</dbReference>
<protein>
    <submittedName>
        <fullName evidence="4">NFAT activating protein with ITAM motif 1</fullName>
    </submittedName>
</protein>
<proteinExistence type="predicted"/>
<feature type="transmembrane region" description="Helical" evidence="2">
    <location>
        <begin position="178"/>
        <end position="200"/>
    </location>
</feature>
<gene>
    <name evidence="4" type="primary">NFAM1</name>
</gene>
<organism evidence="4">
    <name type="scientific">Ursus maritimus</name>
    <name type="common">Polar bear</name>
    <name type="synonym">Thalarctos maritimus</name>
    <dbReference type="NCBI Taxonomy" id="29073"/>
    <lineage>
        <taxon>Eukaryota</taxon>
        <taxon>Metazoa</taxon>
        <taxon>Chordata</taxon>
        <taxon>Craniata</taxon>
        <taxon>Vertebrata</taxon>
        <taxon>Euteleostomi</taxon>
        <taxon>Mammalia</taxon>
        <taxon>Eutheria</taxon>
        <taxon>Laurasiatheria</taxon>
        <taxon>Carnivora</taxon>
        <taxon>Caniformia</taxon>
        <taxon>Ursidae</taxon>
        <taxon>Ursus</taxon>
    </lineage>
</organism>
<reference evidence="4" key="1">
    <citation type="submission" date="2019-03" db="UniProtKB">
        <authorList>
            <consortium name="Ensembl"/>
        </authorList>
    </citation>
    <scope>IDENTIFICATION</scope>
</reference>
<dbReference type="InterPro" id="IPR057883">
    <property type="entry name" value="Ig_NFAM1"/>
</dbReference>
<keyword evidence="2" id="KW-0472">Membrane</keyword>
<evidence type="ECO:0000313" key="4">
    <source>
        <dbReference type="Ensembl" id="ENSUMAP00000028117"/>
    </source>
</evidence>
<feature type="region of interest" description="Disordered" evidence="1">
    <location>
        <begin position="208"/>
        <end position="231"/>
    </location>
</feature>
<feature type="domain" description="NFAM1 Ig-like" evidence="3">
    <location>
        <begin position="56"/>
        <end position="164"/>
    </location>
</feature>
<accession>A0A452V3R8</accession>
<dbReference type="PANTHER" id="PTHR35680:SF1">
    <property type="entry name" value="NFAT ACTIVATION MOLECULE 1"/>
    <property type="match status" value="1"/>
</dbReference>
<evidence type="ECO:0000259" key="3">
    <source>
        <dbReference type="Pfam" id="PF25830"/>
    </source>
</evidence>
<dbReference type="GeneTree" id="ENSGT00390000000787"/>
<dbReference type="AlphaFoldDB" id="A0A452V3R8"/>
<sequence length="291" mass="31829">MVSQDLSCSHRSSSCREPRLRPALLQSFELSANSTFLKGSGSHLWSHGQLLSPRGGQSVTHTGAPILVTLANKAVSFNCSITYLDSPGLQNFTTWYFHVDLQGQKSPREQIKCSPDLSRENQGHTLQCRVTPDLPNASATGMYYCCVCWPDSHRISEGVFILVRDTGYRKPVRGSQQLLLSCFAGLLTVLSILVTALLLWKKKQMRAPRRHPAPKASDPSAGHSQEQPPDASVYTALQRRDTEVYSCIQNEASSLPPTPSLLSQVCGVGVGAARLGPLLFHPPFSSSIKWG</sequence>
<dbReference type="GO" id="GO:0050861">
    <property type="term" value="P:positive regulation of B cell receptor signaling pathway"/>
    <property type="evidence" value="ECO:0007669"/>
    <property type="project" value="InterPro"/>
</dbReference>
<name>A0A452V3R8_URSMA</name>
<dbReference type="GO" id="GO:0050853">
    <property type="term" value="P:B cell receptor signaling pathway"/>
    <property type="evidence" value="ECO:0007669"/>
    <property type="project" value="TreeGrafter"/>
</dbReference>
<dbReference type="GO" id="GO:0001819">
    <property type="term" value="P:positive regulation of cytokine production"/>
    <property type="evidence" value="ECO:0007669"/>
    <property type="project" value="InterPro"/>
</dbReference>
<dbReference type="Pfam" id="PF25830">
    <property type="entry name" value="Ig_NFAM1"/>
    <property type="match status" value="1"/>
</dbReference>
<dbReference type="GO" id="GO:0045577">
    <property type="term" value="P:regulation of B cell differentiation"/>
    <property type="evidence" value="ECO:0007669"/>
    <property type="project" value="InterPro"/>
</dbReference>
<dbReference type="GO" id="GO:0004888">
    <property type="term" value="F:transmembrane signaling receptor activity"/>
    <property type="evidence" value="ECO:0007669"/>
    <property type="project" value="InterPro"/>
</dbReference>
<keyword evidence="2" id="KW-0812">Transmembrane</keyword>
<dbReference type="PANTHER" id="PTHR35680">
    <property type="entry name" value="NFAT ACTIVATION MOLECULE 1"/>
    <property type="match status" value="1"/>
</dbReference>